<feature type="domain" description="G5" evidence="2">
    <location>
        <begin position="134"/>
        <end position="213"/>
    </location>
</feature>
<proteinExistence type="predicted"/>
<dbReference type="InterPro" id="IPR010611">
    <property type="entry name" value="3D_dom"/>
</dbReference>
<evidence type="ECO:0000313" key="3">
    <source>
        <dbReference type="EMBL" id="MBM6850308.1"/>
    </source>
</evidence>
<dbReference type="PANTHER" id="PTHR39160">
    <property type="entry name" value="CELL WALL-BINDING PROTEIN YOCH"/>
    <property type="match status" value="1"/>
</dbReference>
<dbReference type="Proteomes" id="UP000719500">
    <property type="component" value="Unassembled WGS sequence"/>
</dbReference>
<evidence type="ECO:0000256" key="1">
    <source>
        <dbReference type="ARBA" id="ARBA00022729"/>
    </source>
</evidence>
<dbReference type="Pfam" id="PF06725">
    <property type="entry name" value="3D"/>
    <property type="match status" value="1"/>
</dbReference>
<dbReference type="EMBL" id="JACSNX010000002">
    <property type="protein sequence ID" value="MBM6850308.1"/>
    <property type="molecule type" value="Genomic_DNA"/>
</dbReference>
<evidence type="ECO:0000259" key="2">
    <source>
        <dbReference type="PROSITE" id="PS51109"/>
    </source>
</evidence>
<reference evidence="3 4" key="1">
    <citation type="journal article" date="2021" name="Sci. Rep.">
        <title>The distribution of antibiotic resistance genes in chicken gut microbiota commensals.</title>
        <authorList>
            <person name="Juricova H."/>
            <person name="Matiasovicova J."/>
            <person name="Kubasova T."/>
            <person name="Cejkova D."/>
            <person name="Rychlik I."/>
        </authorList>
    </citation>
    <scope>NUCLEOTIDE SEQUENCE [LARGE SCALE GENOMIC DNA]</scope>
    <source>
        <strain evidence="3 4">An411</strain>
    </source>
</reference>
<dbReference type="InterPro" id="IPR036908">
    <property type="entry name" value="RlpA-like_sf"/>
</dbReference>
<comment type="caution">
    <text evidence="3">The sequence shown here is derived from an EMBL/GenBank/DDBJ whole genome shotgun (WGS) entry which is preliminary data.</text>
</comment>
<organism evidence="3 4">
    <name type="scientific">Oscillibacter valericigenes</name>
    <dbReference type="NCBI Taxonomy" id="351091"/>
    <lineage>
        <taxon>Bacteria</taxon>
        <taxon>Bacillati</taxon>
        <taxon>Bacillota</taxon>
        <taxon>Clostridia</taxon>
        <taxon>Eubacteriales</taxon>
        <taxon>Oscillospiraceae</taxon>
        <taxon>Oscillibacter</taxon>
    </lineage>
</organism>
<dbReference type="PROSITE" id="PS51109">
    <property type="entry name" value="G5"/>
    <property type="match status" value="1"/>
</dbReference>
<dbReference type="SMART" id="SM01208">
    <property type="entry name" value="G5"/>
    <property type="match status" value="1"/>
</dbReference>
<dbReference type="InterPro" id="IPR051933">
    <property type="entry name" value="Resuscitation_pf_RpfB"/>
</dbReference>
<evidence type="ECO:0000313" key="4">
    <source>
        <dbReference type="Proteomes" id="UP000719500"/>
    </source>
</evidence>
<dbReference type="Pfam" id="PF07501">
    <property type="entry name" value="G5"/>
    <property type="match status" value="1"/>
</dbReference>
<name>A0ABS2FT67_9FIRM</name>
<dbReference type="SUPFAM" id="SSF50685">
    <property type="entry name" value="Barwin-like endoglucanases"/>
    <property type="match status" value="1"/>
</dbReference>
<sequence length="339" mass="35821">MHAFGEKLLGLKARFGLQLFVLAAIACTCWILTDHAGAVYILTGPEDAAIVLNEEEVQAGEMSSQLVHLSSGESGYEMKLTAGQEITVTHDGNTVTAKARNETVADLLDRLHITPSPLEMVAVDLDGDSASLTIASELTYYDQVEEPAAYETVRVANPSLPKGTEKVVQEGADGVRTSIYEVVWSGGQEISRQFVEELESTAVNEVVEYGTAVASTRAGIASVSKNADGSGTLTLTDGSTLNFSSVKSMTATAYTAGHGGADYTTATGTFVKVGTVAVDKSVIPLGTKLYIVAADGSVVYGTAVAADTGVRGNIVDLYYDTYQQCINFGRRTCNVYILK</sequence>
<dbReference type="PROSITE" id="PS51257">
    <property type="entry name" value="PROKAR_LIPOPROTEIN"/>
    <property type="match status" value="1"/>
</dbReference>
<accession>A0ABS2FT67</accession>
<dbReference type="Gene3D" id="2.20.230.10">
    <property type="entry name" value="Resuscitation-promoting factor rpfb"/>
    <property type="match status" value="1"/>
</dbReference>
<keyword evidence="1" id="KW-0732">Signal</keyword>
<keyword evidence="4" id="KW-1185">Reference proteome</keyword>
<protein>
    <submittedName>
        <fullName evidence="3">G5 domain-containing protein</fullName>
    </submittedName>
</protein>
<dbReference type="CDD" id="cd22786">
    <property type="entry name" value="DPBB_YuiC-like"/>
    <property type="match status" value="1"/>
</dbReference>
<dbReference type="InterPro" id="IPR011098">
    <property type="entry name" value="G5_dom"/>
</dbReference>
<gene>
    <name evidence="3" type="ORF">H9X91_02495</name>
</gene>
<dbReference type="PANTHER" id="PTHR39160:SF4">
    <property type="entry name" value="RESUSCITATION-PROMOTING FACTOR RPFB"/>
    <property type="match status" value="1"/>
</dbReference>